<sequence>MQRGSDKHGPAQDDALEQDVRGLLQGNHPTRAQEELDAEPPADDDPAALRPEPPAPGDEPEG</sequence>
<evidence type="ECO:0000256" key="1">
    <source>
        <dbReference type="SAM" id="MobiDB-lite"/>
    </source>
</evidence>
<organism evidence="2 3">
    <name type="scientific">Saccharopolyspora gregorii</name>
    <dbReference type="NCBI Taxonomy" id="33914"/>
    <lineage>
        <taxon>Bacteria</taxon>
        <taxon>Bacillati</taxon>
        <taxon>Actinomycetota</taxon>
        <taxon>Actinomycetes</taxon>
        <taxon>Pseudonocardiales</taxon>
        <taxon>Pseudonocardiaceae</taxon>
        <taxon>Saccharopolyspora</taxon>
    </lineage>
</organism>
<protein>
    <submittedName>
        <fullName evidence="2">Uncharacterized protein</fullName>
    </submittedName>
</protein>
<gene>
    <name evidence="2" type="ORF">GCM10020366_31560</name>
</gene>
<feature type="compositionally biased region" description="Basic and acidic residues" evidence="1">
    <location>
        <begin position="1"/>
        <end position="11"/>
    </location>
</feature>
<name>A0ABP6RT88_9PSEU</name>
<comment type="caution">
    <text evidence="2">The sequence shown here is derived from an EMBL/GenBank/DDBJ whole genome shotgun (WGS) entry which is preliminary data.</text>
</comment>
<evidence type="ECO:0000313" key="2">
    <source>
        <dbReference type="EMBL" id="GAA3358655.1"/>
    </source>
</evidence>
<reference evidence="3" key="1">
    <citation type="journal article" date="2019" name="Int. J. Syst. Evol. Microbiol.">
        <title>The Global Catalogue of Microorganisms (GCM) 10K type strain sequencing project: providing services to taxonomists for standard genome sequencing and annotation.</title>
        <authorList>
            <consortium name="The Broad Institute Genomics Platform"/>
            <consortium name="The Broad Institute Genome Sequencing Center for Infectious Disease"/>
            <person name="Wu L."/>
            <person name="Ma J."/>
        </authorList>
    </citation>
    <scope>NUCLEOTIDE SEQUENCE [LARGE SCALE GENOMIC DNA]</scope>
    <source>
        <strain evidence="3">JCM 9687</strain>
    </source>
</reference>
<feature type="compositionally biased region" description="Acidic residues" evidence="1">
    <location>
        <begin position="35"/>
        <end position="46"/>
    </location>
</feature>
<feature type="compositionally biased region" description="Pro residues" evidence="1">
    <location>
        <begin position="51"/>
        <end position="62"/>
    </location>
</feature>
<dbReference type="EMBL" id="BAAAYK010000038">
    <property type="protein sequence ID" value="GAA3358655.1"/>
    <property type="molecule type" value="Genomic_DNA"/>
</dbReference>
<dbReference type="Proteomes" id="UP001500483">
    <property type="component" value="Unassembled WGS sequence"/>
</dbReference>
<feature type="region of interest" description="Disordered" evidence="1">
    <location>
        <begin position="1"/>
        <end position="62"/>
    </location>
</feature>
<accession>A0ABP6RT88</accession>
<evidence type="ECO:0000313" key="3">
    <source>
        <dbReference type="Proteomes" id="UP001500483"/>
    </source>
</evidence>
<proteinExistence type="predicted"/>
<dbReference type="RefSeq" id="WP_224961470.1">
    <property type="nucleotide sequence ID" value="NZ_BAAAYK010000038.1"/>
</dbReference>
<keyword evidence="3" id="KW-1185">Reference proteome</keyword>